<protein>
    <submittedName>
        <fullName evidence="2">Arylamine N acetyltransferase</fullName>
    </submittedName>
</protein>
<reference evidence="2" key="1">
    <citation type="journal article" date="2010" name="ISME J.">
        <title>Metagenome of the Mediterranean deep chlorophyll maximum studied by direct and fosmid library 454 pyrosequencing.</title>
        <authorList>
            <person name="Ghai R."/>
            <person name="Martin-Cuadrado A.B."/>
            <person name="Molto A.G."/>
            <person name="Heredia I.G."/>
            <person name="Cabrera R."/>
            <person name="Martin J."/>
            <person name="Verdu M."/>
            <person name="Deschamps P."/>
            <person name="Moreira D."/>
            <person name="Lopez-Garcia P."/>
            <person name="Mira A."/>
            <person name="Rodriguez-Valera F."/>
        </authorList>
    </citation>
    <scope>NUCLEOTIDE SEQUENCE</scope>
</reference>
<evidence type="ECO:0000256" key="1">
    <source>
        <dbReference type="ARBA" id="ARBA00006547"/>
    </source>
</evidence>
<dbReference type="Gene3D" id="3.30.2140.20">
    <property type="match status" value="1"/>
</dbReference>
<dbReference type="AlphaFoldDB" id="D6PBB2"/>
<dbReference type="InterPro" id="IPR038765">
    <property type="entry name" value="Papain-like_cys_pep_sf"/>
</dbReference>
<evidence type="ECO:0000313" key="2">
    <source>
        <dbReference type="EMBL" id="ADD93013.1"/>
    </source>
</evidence>
<dbReference type="PANTHER" id="PTHR11786">
    <property type="entry name" value="N-HYDROXYARYLAMINE O-ACETYLTRANSFERASE"/>
    <property type="match status" value="1"/>
</dbReference>
<sequence>MTESSKEMDLTSNQVDAFLQSIDVRLGNDKMSNLQIIVSNFMEHVPFQNLTMLIGPRRRPKWNEICDDLISGIGGLCTARNPFLKVLLQKLGYDVYFISSSMIEPDCHIGLVVTIDSTKYWIDVGNGYPYNFPYKLGSGDVIVHPFMNYRVVKRNGTWFVEHEFNDSGQWKINQTFNDKEVPYSFFDNMHELHYTVEDYGPFLRGLRANKWWKYGGIILRDNLVNDLESEHKISNISDFKKWIKQLFPSSPINNNEITEKAWNAYTSLELEAII</sequence>
<dbReference type="SUPFAM" id="SSF54001">
    <property type="entry name" value="Cysteine proteinases"/>
    <property type="match status" value="1"/>
</dbReference>
<dbReference type="PANTHER" id="PTHR11786:SF0">
    <property type="entry name" value="ARYLAMINE N-ACETYLTRANSFERASE 4-RELATED"/>
    <property type="match status" value="1"/>
</dbReference>
<organism evidence="2">
    <name type="scientific">uncultured archaeon MedDCM-OCT-S04-C163</name>
    <dbReference type="NCBI Taxonomy" id="743086"/>
    <lineage>
        <taxon>Archaea</taxon>
        <taxon>environmental samples</taxon>
    </lineage>
</organism>
<name>D6PBB2_9ARCH</name>
<dbReference type="EMBL" id="GU942960">
    <property type="protein sequence ID" value="ADD93013.1"/>
    <property type="molecule type" value="Genomic_DNA"/>
</dbReference>
<dbReference type="GO" id="GO:0016407">
    <property type="term" value="F:acetyltransferase activity"/>
    <property type="evidence" value="ECO:0007669"/>
    <property type="project" value="InterPro"/>
</dbReference>
<dbReference type="InterPro" id="IPR001447">
    <property type="entry name" value="Arylamine_N-AcTrfase"/>
</dbReference>
<dbReference type="InterPro" id="IPR053710">
    <property type="entry name" value="Arylamine_NAT_domain_sf"/>
</dbReference>
<keyword evidence="2" id="KW-0808">Transferase</keyword>
<comment type="similarity">
    <text evidence="1">Belongs to the arylamine N-acetyltransferase family.</text>
</comment>
<accession>D6PBB2</accession>
<proteinExistence type="inferred from homology"/>
<dbReference type="Pfam" id="PF00797">
    <property type="entry name" value="Acetyltransf_2"/>
    <property type="match status" value="1"/>
</dbReference>